<dbReference type="PANTHER" id="PTHR10381:SF11">
    <property type="entry name" value="ATP-DEPENDENT CLP PROTEASE PROTEOLYTIC SUBUNIT, MITOCHONDRIAL"/>
    <property type="match status" value="1"/>
</dbReference>
<evidence type="ECO:0000256" key="2">
    <source>
        <dbReference type="ARBA" id="ARBA00022670"/>
    </source>
</evidence>
<dbReference type="EMBL" id="CP056072">
    <property type="protein sequence ID" value="UKK02482.2"/>
    <property type="molecule type" value="Genomic_DNA"/>
</dbReference>
<dbReference type="GO" id="GO:0004176">
    <property type="term" value="F:ATP-dependent peptidase activity"/>
    <property type="evidence" value="ECO:0007669"/>
    <property type="project" value="InterPro"/>
</dbReference>
<dbReference type="InterPro" id="IPR018215">
    <property type="entry name" value="ClpP_Ser_AS"/>
</dbReference>
<dbReference type="Proteomes" id="UP000244811">
    <property type="component" value="Chromosome 4"/>
</dbReference>
<evidence type="ECO:0000313" key="10">
    <source>
        <dbReference type="EMBL" id="UKK02482.2"/>
    </source>
</evidence>
<dbReference type="AlphaFoldDB" id="A0A976MDS5"/>
<dbReference type="CDD" id="cd07017">
    <property type="entry name" value="S14_ClpP_2"/>
    <property type="match status" value="1"/>
</dbReference>
<dbReference type="GO" id="GO:0006515">
    <property type="term" value="P:protein quality control for misfolded or incompletely synthesized proteins"/>
    <property type="evidence" value="ECO:0007669"/>
    <property type="project" value="TreeGrafter"/>
</dbReference>
<keyword evidence="2 7" id="KW-0645">Protease</keyword>
<dbReference type="SUPFAM" id="SSF52096">
    <property type="entry name" value="ClpP/crotonase"/>
    <property type="match status" value="1"/>
</dbReference>
<dbReference type="PROSITE" id="PS00381">
    <property type="entry name" value="CLP_PROTEASE_SER"/>
    <property type="match status" value="1"/>
</dbReference>
<dbReference type="InterPro" id="IPR023562">
    <property type="entry name" value="ClpP/TepA"/>
</dbReference>
<dbReference type="PANTHER" id="PTHR10381">
    <property type="entry name" value="ATP-DEPENDENT CLP PROTEASE PROTEOLYTIC SUBUNIT"/>
    <property type="match status" value="1"/>
</dbReference>
<proteinExistence type="inferred from homology"/>
<keyword evidence="4 7" id="KW-0720">Serine protease</keyword>
<evidence type="ECO:0000313" key="11">
    <source>
        <dbReference type="Proteomes" id="UP000244811"/>
    </source>
</evidence>
<evidence type="ECO:0000256" key="3">
    <source>
        <dbReference type="ARBA" id="ARBA00022801"/>
    </source>
</evidence>
<dbReference type="InterPro" id="IPR001907">
    <property type="entry name" value="ClpP"/>
</dbReference>
<reference evidence="10" key="1">
    <citation type="submission" date="2022-07" db="EMBL/GenBank/DDBJ databases">
        <title>Evaluation of T. orientalis genome assembly methods using nanopore sequencing and analysis of variation between genomes.</title>
        <authorList>
            <person name="Yam J."/>
            <person name="Micallef M.L."/>
            <person name="Liu M."/>
            <person name="Djordjevic S.P."/>
            <person name="Bogema D.R."/>
            <person name="Jenkins C."/>
        </authorList>
    </citation>
    <scope>NUCLEOTIDE SEQUENCE</scope>
    <source>
        <strain evidence="10">Goon Nure</strain>
    </source>
</reference>
<keyword evidence="9" id="KW-0732">Signal</keyword>
<evidence type="ECO:0000256" key="4">
    <source>
        <dbReference type="ARBA" id="ARBA00022825"/>
    </source>
</evidence>
<evidence type="ECO:0000256" key="8">
    <source>
        <dbReference type="RuleBase" id="RU003567"/>
    </source>
</evidence>
<feature type="active site" evidence="6">
    <location>
        <position position="197"/>
    </location>
</feature>
<evidence type="ECO:0000256" key="7">
    <source>
        <dbReference type="RuleBase" id="RU000549"/>
    </source>
</evidence>
<evidence type="ECO:0000256" key="5">
    <source>
        <dbReference type="PROSITE-ProRule" id="PRU10085"/>
    </source>
</evidence>
<gene>
    <name evidence="10" type="ORF">MACK_002575</name>
</gene>
<dbReference type="PRINTS" id="PR00127">
    <property type="entry name" value="CLPPROTEASEP"/>
</dbReference>
<dbReference type="GO" id="GO:0004252">
    <property type="term" value="F:serine-type endopeptidase activity"/>
    <property type="evidence" value="ECO:0007669"/>
    <property type="project" value="UniProtKB-EC"/>
</dbReference>
<accession>A0A976MDS5</accession>
<protein>
    <recommendedName>
        <fullName evidence="8">ATP-dependent Clp protease proteolytic subunit</fullName>
        <ecNumber evidence="7">3.4.21.92</ecNumber>
    </recommendedName>
</protein>
<dbReference type="HAMAP" id="MF_00444">
    <property type="entry name" value="ClpP"/>
    <property type="match status" value="1"/>
</dbReference>
<dbReference type="InterPro" id="IPR033135">
    <property type="entry name" value="ClpP_His_AS"/>
</dbReference>
<dbReference type="PROSITE" id="PS00382">
    <property type="entry name" value="CLP_PROTEASE_HIS"/>
    <property type="match status" value="1"/>
</dbReference>
<evidence type="ECO:0000256" key="6">
    <source>
        <dbReference type="PROSITE-ProRule" id="PRU10086"/>
    </source>
</evidence>
<evidence type="ECO:0000256" key="9">
    <source>
        <dbReference type="SAM" id="SignalP"/>
    </source>
</evidence>
<dbReference type="EC" id="3.4.21.92" evidence="7"/>
<dbReference type="InterPro" id="IPR029045">
    <property type="entry name" value="ClpP/crotonase-like_dom_sf"/>
</dbReference>
<comment type="similarity">
    <text evidence="1 8">Belongs to the peptidase S14 family.</text>
</comment>
<dbReference type="Gene3D" id="3.90.226.10">
    <property type="entry name" value="2-enoyl-CoA Hydratase, Chain A, domain 1"/>
    <property type="match status" value="1"/>
</dbReference>
<name>A0A976MDS5_THEOR</name>
<dbReference type="GO" id="GO:0009368">
    <property type="term" value="C:endopeptidase Clp complex"/>
    <property type="evidence" value="ECO:0007669"/>
    <property type="project" value="TreeGrafter"/>
</dbReference>
<keyword evidence="3 7" id="KW-0378">Hydrolase</keyword>
<organism evidence="10 11">
    <name type="scientific">Theileria orientalis</name>
    <dbReference type="NCBI Taxonomy" id="68886"/>
    <lineage>
        <taxon>Eukaryota</taxon>
        <taxon>Sar</taxon>
        <taxon>Alveolata</taxon>
        <taxon>Apicomplexa</taxon>
        <taxon>Aconoidasida</taxon>
        <taxon>Piroplasmida</taxon>
        <taxon>Theileriidae</taxon>
        <taxon>Theileria</taxon>
    </lineage>
</organism>
<feature type="active site" evidence="5">
    <location>
        <position position="172"/>
    </location>
</feature>
<dbReference type="Pfam" id="PF00574">
    <property type="entry name" value="CLP_protease"/>
    <property type="match status" value="1"/>
</dbReference>
<feature type="chain" id="PRO_5036848884" description="ATP-dependent Clp protease proteolytic subunit" evidence="9">
    <location>
        <begin position="20"/>
        <end position="279"/>
    </location>
</feature>
<sequence length="279" mass="31538">MRVFYKWLTLIYFLICTSGTRRVLSHTGRFISHHSKPRYCFLNRLKTINNHHNKGDHSNTGQINTNEFNYGPLIHNFSQLATDEDKSNYFERTVDEFFVKNRTIFLSGDLNDKVSFRIISSILRINENDPNLPIKFYINSPGGSVTAGLAIYDLLQSLKMPVETISLGQAASMGAFLLASGTKGKRFAMPNSRIMIHQPLGGAHGQASDIEIQANEILQVRHILNSHLSHFTGKSIETIEKDCARDNYMRPSEAIEYGLIDAIIDTKTSHILPELPEKV</sequence>
<evidence type="ECO:0000256" key="1">
    <source>
        <dbReference type="ARBA" id="ARBA00007039"/>
    </source>
</evidence>
<dbReference type="GO" id="GO:0051117">
    <property type="term" value="F:ATPase binding"/>
    <property type="evidence" value="ECO:0007669"/>
    <property type="project" value="TreeGrafter"/>
</dbReference>
<feature type="signal peptide" evidence="9">
    <location>
        <begin position="1"/>
        <end position="19"/>
    </location>
</feature>